<evidence type="ECO:0000313" key="8">
    <source>
        <dbReference type="EMBL" id="AUX93428.1"/>
    </source>
</evidence>
<dbReference type="InterPro" id="IPR011701">
    <property type="entry name" value="MFS"/>
</dbReference>
<evidence type="ECO:0000256" key="6">
    <source>
        <dbReference type="SAM" id="Phobius"/>
    </source>
</evidence>
<keyword evidence="2" id="KW-1003">Cell membrane</keyword>
<evidence type="ECO:0000256" key="5">
    <source>
        <dbReference type="ARBA" id="ARBA00023136"/>
    </source>
</evidence>
<dbReference type="PROSITE" id="PS50850">
    <property type="entry name" value="MFS"/>
    <property type="match status" value="1"/>
</dbReference>
<feature type="transmembrane region" description="Helical" evidence="6">
    <location>
        <begin position="370"/>
        <end position="388"/>
    </location>
</feature>
<feature type="transmembrane region" description="Helical" evidence="6">
    <location>
        <begin position="184"/>
        <end position="205"/>
    </location>
</feature>
<feature type="transmembrane region" description="Helical" evidence="6">
    <location>
        <begin position="332"/>
        <end position="358"/>
    </location>
</feature>
<feature type="transmembrane region" description="Helical" evidence="6">
    <location>
        <begin position="245"/>
        <end position="265"/>
    </location>
</feature>
<dbReference type="CDD" id="cd17337">
    <property type="entry name" value="MFS_CsbX"/>
    <property type="match status" value="1"/>
</dbReference>
<feature type="transmembrane region" description="Helical" evidence="6">
    <location>
        <begin position="118"/>
        <end position="142"/>
    </location>
</feature>
<dbReference type="KEGG" id="pgz:C2E15_10280"/>
<reference evidence="8 9" key="1">
    <citation type="submission" date="2018-01" db="EMBL/GenBank/DDBJ databases">
        <title>Complete and assembled Genome of Pantoea gaviniae DSM22758T.</title>
        <authorList>
            <person name="Stevens M.J.A."/>
            <person name="Zurfluh K."/>
            <person name="Stephan R."/>
        </authorList>
    </citation>
    <scope>NUCLEOTIDE SEQUENCE [LARGE SCALE GENOMIC DNA]</scope>
    <source>
        <strain evidence="8 9">DSM 22758</strain>
    </source>
</reference>
<feature type="transmembrane region" description="Helical" evidence="6">
    <location>
        <begin position="59"/>
        <end position="80"/>
    </location>
</feature>
<sequence length="446" mass="48418">MESPAMRQTTPAAAPSFLVRIGIPPALAWGYVAVLLFMIGDGVESNYLAPYLSHNGFTLDIAATVITFYGVTVTLGSWLAGSLSTLIGPRQVMLLGGVIWIVFEILFLAFALPAKSVIGIALTYGLRGLAYPMFAYAFLVWIQSAAPTEIRGSATGWFWLAFTGGLPTLGSLVAIFSIRLIGEYATFWLSLILVALGLIIMLIAVKERSGYRALRDEQQRKQSVGRTLLSGIDILWREPRIAAAAVVRIINTTPYFGFFIFLPGFFTERIGFSQTEYLSLITIMGLVGMSFNPVIGKISDHIGWRKVLTFFGGLGSGIAMLLMYFVPQWSGGSFILSVMFACLYGITLCGYVPAAALFSSLCATKDKGNAMAIYCFAAGLSTFFGPALYSGLNKLFGTEGVIWCYALLYLVSALISWCFLLSPLDPGEQTNPAALRLRKLHSAISE</sequence>
<feature type="domain" description="Major facilitator superfamily (MFS) profile" evidence="7">
    <location>
        <begin position="26"/>
        <end position="424"/>
    </location>
</feature>
<feature type="transmembrane region" description="Helical" evidence="6">
    <location>
        <begin position="277"/>
        <end position="295"/>
    </location>
</feature>
<dbReference type="InterPro" id="IPR020846">
    <property type="entry name" value="MFS_dom"/>
</dbReference>
<dbReference type="InterPro" id="IPR036259">
    <property type="entry name" value="MFS_trans_sf"/>
</dbReference>
<dbReference type="AlphaFoldDB" id="A0A2L0IFN5"/>
<evidence type="ECO:0000259" key="7">
    <source>
        <dbReference type="PROSITE" id="PS50850"/>
    </source>
</evidence>
<keyword evidence="3 6" id="KW-0812">Transmembrane</keyword>
<comment type="subcellular location">
    <subcellularLocation>
        <location evidence="1">Cell membrane</location>
        <topology evidence="1">Multi-pass membrane protein</topology>
    </subcellularLocation>
</comment>
<protein>
    <submittedName>
        <fullName evidence="8">MFS transporter</fullName>
    </submittedName>
</protein>
<dbReference type="Gene3D" id="1.20.1250.20">
    <property type="entry name" value="MFS general substrate transporter like domains"/>
    <property type="match status" value="2"/>
</dbReference>
<dbReference type="NCBIfam" id="TIGR00897">
    <property type="entry name" value="2A0118"/>
    <property type="match status" value="1"/>
</dbReference>
<feature type="transmembrane region" description="Helical" evidence="6">
    <location>
        <begin position="154"/>
        <end position="178"/>
    </location>
</feature>
<feature type="transmembrane region" description="Helical" evidence="6">
    <location>
        <begin position="92"/>
        <end position="112"/>
    </location>
</feature>
<evidence type="ECO:0000313" key="9">
    <source>
        <dbReference type="Proteomes" id="UP000238365"/>
    </source>
</evidence>
<keyword evidence="9" id="KW-1185">Reference proteome</keyword>
<gene>
    <name evidence="8" type="ORF">C2E15_10280</name>
</gene>
<dbReference type="GO" id="GO:0022857">
    <property type="term" value="F:transmembrane transporter activity"/>
    <property type="evidence" value="ECO:0007669"/>
    <property type="project" value="InterPro"/>
</dbReference>
<evidence type="ECO:0000256" key="1">
    <source>
        <dbReference type="ARBA" id="ARBA00004651"/>
    </source>
</evidence>
<evidence type="ECO:0000256" key="3">
    <source>
        <dbReference type="ARBA" id="ARBA00022692"/>
    </source>
</evidence>
<feature type="transmembrane region" description="Helical" evidence="6">
    <location>
        <begin position="400"/>
        <end position="421"/>
    </location>
</feature>
<accession>A0A2L0IFN5</accession>
<dbReference type="SUPFAM" id="SSF103473">
    <property type="entry name" value="MFS general substrate transporter"/>
    <property type="match status" value="1"/>
</dbReference>
<dbReference type="GO" id="GO:0005886">
    <property type="term" value="C:plasma membrane"/>
    <property type="evidence" value="ECO:0007669"/>
    <property type="project" value="UniProtKB-SubCell"/>
</dbReference>
<organism evidence="8 9">
    <name type="scientific">Mixta gaviniae</name>
    <dbReference type="NCBI Taxonomy" id="665914"/>
    <lineage>
        <taxon>Bacteria</taxon>
        <taxon>Pseudomonadati</taxon>
        <taxon>Pseudomonadota</taxon>
        <taxon>Gammaproteobacteria</taxon>
        <taxon>Enterobacterales</taxon>
        <taxon>Erwiniaceae</taxon>
        <taxon>Mixta</taxon>
    </lineage>
</organism>
<dbReference type="Proteomes" id="UP000238365">
    <property type="component" value="Chromosome"/>
</dbReference>
<feature type="transmembrane region" description="Helical" evidence="6">
    <location>
        <begin position="307"/>
        <end position="326"/>
    </location>
</feature>
<dbReference type="PANTHER" id="PTHR43124:SF3">
    <property type="entry name" value="CHLORAMPHENICOL EFFLUX PUMP RV0191"/>
    <property type="match status" value="1"/>
</dbReference>
<evidence type="ECO:0000256" key="2">
    <source>
        <dbReference type="ARBA" id="ARBA00022475"/>
    </source>
</evidence>
<dbReference type="EMBL" id="CP026377">
    <property type="protein sequence ID" value="AUX93428.1"/>
    <property type="molecule type" value="Genomic_DNA"/>
</dbReference>
<dbReference type="PANTHER" id="PTHR43124">
    <property type="entry name" value="PURINE EFFLUX PUMP PBUE"/>
    <property type="match status" value="1"/>
</dbReference>
<proteinExistence type="predicted"/>
<name>A0A2L0IFN5_9GAMM</name>
<dbReference type="Pfam" id="PF07690">
    <property type="entry name" value="MFS_1"/>
    <property type="match status" value="1"/>
</dbReference>
<feature type="transmembrane region" description="Helical" evidence="6">
    <location>
        <begin position="21"/>
        <end position="39"/>
    </location>
</feature>
<dbReference type="InterPro" id="IPR004748">
    <property type="entry name" value="Polyol_permease-like"/>
</dbReference>
<dbReference type="InterPro" id="IPR050189">
    <property type="entry name" value="MFS_Efflux_Transporters"/>
</dbReference>
<evidence type="ECO:0000256" key="4">
    <source>
        <dbReference type="ARBA" id="ARBA00022989"/>
    </source>
</evidence>
<keyword evidence="5 6" id="KW-0472">Membrane</keyword>
<keyword evidence="4 6" id="KW-1133">Transmembrane helix</keyword>